<evidence type="ECO:0000256" key="3">
    <source>
        <dbReference type="ARBA" id="ARBA00022475"/>
    </source>
</evidence>
<keyword evidence="3" id="KW-1003">Cell membrane</keyword>
<comment type="function">
    <text evidence="9">Part of the tripartite ATP-independent periplasmic (TRAP) transport system.</text>
</comment>
<evidence type="ECO:0000256" key="7">
    <source>
        <dbReference type="ARBA" id="ARBA00023136"/>
    </source>
</evidence>
<feature type="domain" description="Tripartite ATP-independent periplasmic transporters DctQ component" evidence="10">
    <location>
        <begin position="26"/>
        <end position="159"/>
    </location>
</feature>
<dbReference type="InterPro" id="IPR055348">
    <property type="entry name" value="DctQ"/>
</dbReference>
<keyword evidence="2 9" id="KW-0813">Transport</keyword>
<proteinExistence type="inferred from homology"/>
<comment type="subunit">
    <text evidence="9">The complex comprises the extracytoplasmic solute receptor protein and the two transmembrane proteins.</text>
</comment>
<dbReference type="GO" id="GO:0022857">
    <property type="term" value="F:transmembrane transporter activity"/>
    <property type="evidence" value="ECO:0007669"/>
    <property type="project" value="UniProtKB-UniRule"/>
</dbReference>
<keyword evidence="5 9" id="KW-0812">Transmembrane</keyword>
<evidence type="ECO:0000259" key="10">
    <source>
        <dbReference type="Pfam" id="PF04290"/>
    </source>
</evidence>
<feature type="transmembrane region" description="Helical" evidence="9">
    <location>
        <begin position="89"/>
        <end position="111"/>
    </location>
</feature>
<evidence type="ECO:0000256" key="6">
    <source>
        <dbReference type="ARBA" id="ARBA00022989"/>
    </source>
</evidence>
<dbReference type="GO" id="GO:0005886">
    <property type="term" value="C:plasma membrane"/>
    <property type="evidence" value="ECO:0007669"/>
    <property type="project" value="UniProtKB-SubCell"/>
</dbReference>
<evidence type="ECO:0000313" key="11">
    <source>
        <dbReference type="EMBL" id="GAP36743.1"/>
    </source>
</evidence>
<evidence type="ECO:0000256" key="2">
    <source>
        <dbReference type="ARBA" id="ARBA00022448"/>
    </source>
</evidence>
<keyword evidence="12" id="KW-1185">Reference proteome</keyword>
<feature type="transmembrane region" description="Helical" evidence="9">
    <location>
        <begin position="131"/>
        <end position="149"/>
    </location>
</feature>
<evidence type="ECO:0000313" key="12">
    <source>
        <dbReference type="Proteomes" id="UP000037660"/>
    </source>
</evidence>
<reference evidence="11 12" key="2">
    <citation type="journal article" date="2016" name="Science">
        <title>A bacterium that degrades and assimilates poly(ethylene terephthalate).</title>
        <authorList>
            <person name="Yoshida S."/>
            <person name="Hiraga K."/>
            <person name="Takehana T."/>
            <person name="Taniguchi I."/>
            <person name="Yamaji H."/>
            <person name="Maeda Y."/>
            <person name="Toyohara K."/>
            <person name="Miyamoto K."/>
            <person name="Kimura Y."/>
            <person name="Oda K."/>
        </authorList>
    </citation>
    <scope>NUCLEOTIDE SEQUENCE [LARGE SCALE GENOMIC DNA]</scope>
    <source>
        <strain evidence="12">NBRC 110686 / TISTR 2288 / 201-F6</strain>
    </source>
</reference>
<protein>
    <recommendedName>
        <fullName evidence="9">TRAP transporter small permease protein</fullName>
    </recommendedName>
</protein>
<dbReference type="EMBL" id="BBYR01000038">
    <property type="protein sequence ID" value="GAP36743.1"/>
    <property type="molecule type" value="Genomic_DNA"/>
</dbReference>
<dbReference type="RefSeq" id="WP_054020723.1">
    <property type="nucleotide sequence ID" value="NZ_BBYR01000038.1"/>
</dbReference>
<accession>A0A0K8P298</accession>
<feature type="transmembrane region" description="Helical" evidence="9">
    <location>
        <begin position="46"/>
        <end position="68"/>
    </location>
</feature>
<comment type="similarity">
    <text evidence="8 9">Belongs to the TRAP transporter small permease family.</text>
</comment>
<organism evidence="11 12">
    <name type="scientific">Piscinibacter sakaiensis</name>
    <name type="common">Ideonella sakaiensis</name>
    <dbReference type="NCBI Taxonomy" id="1547922"/>
    <lineage>
        <taxon>Bacteria</taxon>
        <taxon>Pseudomonadati</taxon>
        <taxon>Pseudomonadota</taxon>
        <taxon>Betaproteobacteria</taxon>
        <taxon>Burkholderiales</taxon>
        <taxon>Sphaerotilaceae</taxon>
        <taxon>Piscinibacter</taxon>
    </lineage>
</organism>
<evidence type="ECO:0000256" key="8">
    <source>
        <dbReference type="ARBA" id="ARBA00038436"/>
    </source>
</evidence>
<dbReference type="Pfam" id="PF04290">
    <property type="entry name" value="DctQ"/>
    <property type="match status" value="1"/>
</dbReference>
<name>A0A0K8P298_PISS1</name>
<dbReference type="OrthoDB" id="8559033at2"/>
<evidence type="ECO:0000256" key="1">
    <source>
        <dbReference type="ARBA" id="ARBA00004429"/>
    </source>
</evidence>
<dbReference type="Proteomes" id="UP000037660">
    <property type="component" value="Unassembled WGS sequence"/>
</dbReference>
<dbReference type="PANTHER" id="PTHR35011:SF4">
    <property type="entry name" value="SLL1102 PROTEIN"/>
    <property type="match status" value="1"/>
</dbReference>
<evidence type="ECO:0000256" key="4">
    <source>
        <dbReference type="ARBA" id="ARBA00022519"/>
    </source>
</evidence>
<evidence type="ECO:0000256" key="5">
    <source>
        <dbReference type="ARBA" id="ARBA00022692"/>
    </source>
</evidence>
<evidence type="ECO:0000256" key="9">
    <source>
        <dbReference type="RuleBase" id="RU369079"/>
    </source>
</evidence>
<reference evidence="12" key="1">
    <citation type="submission" date="2015-07" db="EMBL/GenBank/DDBJ databases">
        <title>Discovery of a poly(ethylene terephthalate assimilation.</title>
        <authorList>
            <person name="Yoshida S."/>
            <person name="Hiraga K."/>
            <person name="Takehana T."/>
            <person name="Taniguchi I."/>
            <person name="Yamaji H."/>
            <person name="Maeda Y."/>
            <person name="Toyohara K."/>
            <person name="Miyamoto K."/>
            <person name="Kimura Y."/>
            <person name="Oda K."/>
        </authorList>
    </citation>
    <scope>NUCLEOTIDE SEQUENCE [LARGE SCALE GENOMIC DNA]</scope>
    <source>
        <strain evidence="12">NBRC 110686 / TISTR 2288 / 201-F6</strain>
    </source>
</reference>
<keyword evidence="7 9" id="KW-0472">Membrane</keyword>
<keyword evidence="6 9" id="KW-1133">Transmembrane helix</keyword>
<comment type="subcellular location">
    <subcellularLocation>
        <location evidence="1 9">Cell inner membrane</location>
        <topology evidence="1 9">Multi-pass membrane protein</topology>
    </subcellularLocation>
</comment>
<sequence length="198" mass="21074">MDALLLACDRLSTLVGRLFGWFIVALVALIAFEVVARYAFGTPHAWAPDVAVMAFAALFMMGGAYTLAQQNHVRGDILYGMLAPRTQAGIDLLLYLVFFCPGVVALAWAGWGFAAESWAIGERSGSGSGGPLLYPLKALIPLAGLLLLLQGLAEMLRCVACLRSGQWPARRGDVQEVDVDELRARLGTAGPAAPEAAR</sequence>
<dbReference type="STRING" id="1547922.ISF6_2583"/>
<dbReference type="PANTHER" id="PTHR35011">
    <property type="entry name" value="2,3-DIKETO-L-GULONATE TRAP TRANSPORTER SMALL PERMEASE PROTEIN YIAM"/>
    <property type="match status" value="1"/>
</dbReference>
<dbReference type="InterPro" id="IPR007387">
    <property type="entry name" value="TRAP_DctQ"/>
</dbReference>
<feature type="transmembrane region" description="Helical" evidence="9">
    <location>
        <begin position="18"/>
        <end position="40"/>
    </location>
</feature>
<gene>
    <name evidence="11" type="ORF">ISF6_2583</name>
</gene>
<keyword evidence="4 9" id="KW-0997">Cell inner membrane</keyword>
<comment type="caution">
    <text evidence="11">The sequence shown here is derived from an EMBL/GenBank/DDBJ whole genome shotgun (WGS) entry which is preliminary data.</text>
</comment>
<dbReference type="AlphaFoldDB" id="A0A0K8P298"/>